<evidence type="ECO:0000313" key="1">
    <source>
        <dbReference type="EMBL" id="SIS45930.1"/>
    </source>
</evidence>
<proteinExistence type="predicted"/>
<organism evidence="1 2">
    <name type="scientific">Salimicrobium flavidum</name>
    <dbReference type="NCBI Taxonomy" id="570947"/>
    <lineage>
        <taxon>Bacteria</taxon>
        <taxon>Bacillati</taxon>
        <taxon>Bacillota</taxon>
        <taxon>Bacilli</taxon>
        <taxon>Bacillales</taxon>
        <taxon>Bacillaceae</taxon>
        <taxon>Salimicrobium</taxon>
    </lineage>
</organism>
<gene>
    <name evidence="1" type="ORF">SAMN05421687_104203</name>
</gene>
<dbReference type="PROSITE" id="PS51257">
    <property type="entry name" value="PROKAR_LIPOPROTEIN"/>
    <property type="match status" value="1"/>
</dbReference>
<dbReference type="RefSeq" id="WP_076558402.1">
    <property type="nucleotide sequence ID" value="NZ_FTOC01000004.1"/>
</dbReference>
<accession>A0A1N7J9E4</accession>
<sequence>MRFILVLLMISILAGCGESRTVQKEPGDDPGILSCPEYNIKGQPLEEVPEEEMEQYDLSSDMLMEEMGEKKAKETRIQLKRKETFQAALEQEGVSLDDLMTLGGMLVADTSIVVQLKEDLPGEEREAVHRAIEQVRETYNEEAVIIDEVPISQEEKRQRVTEVMDTLKEHEAIGAKLSSVGSCGGGSMDIEAGFLEELEEEEIDVVRSSFDFKVYTKVAASETSGYVTEVEEGRMLIDFTWFSSAPPDVEVGDFATVTHGAVAESFPAQSSAYKTKIREARHLGEAEKTDREVVREALASGGESPLNVTEVTYEPDQDEWSITISKGVMNNDEKETVTIAD</sequence>
<evidence type="ECO:0000313" key="2">
    <source>
        <dbReference type="Proteomes" id="UP000187608"/>
    </source>
</evidence>
<dbReference type="OrthoDB" id="2960841at2"/>
<reference evidence="2" key="1">
    <citation type="submission" date="2017-01" db="EMBL/GenBank/DDBJ databases">
        <authorList>
            <person name="Varghese N."/>
            <person name="Submissions S."/>
        </authorList>
    </citation>
    <scope>NUCLEOTIDE SEQUENCE [LARGE SCALE GENOMIC DNA]</scope>
    <source>
        <strain evidence="2">DSM 23127</strain>
    </source>
</reference>
<dbReference type="EMBL" id="FTOC01000004">
    <property type="protein sequence ID" value="SIS45930.1"/>
    <property type="molecule type" value="Genomic_DNA"/>
</dbReference>
<dbReference type="Proteomes" id="UP000187608">
    <property type="component" value="Unassembled WGS sequence"/>
</dbReference>
<dbReference type="STRING" id="570947.SAMN05421687_104203"/>
<dbReference type="AlphaFoldDB" id="A0A1N7J9E4"/>
<name>A0A1N7J9E4_9BACI</name>
<keyword evidence="2" id="KW-1185">Reference proteome</keyword>
<protein>
    <submittedName>
        <fullName evidence="1">Uncharacterized protein</fullName>
    </submittedName>
</protein>